<dbReference type="EMBL" id="APQQ01000020">
    <property type="protein sequence ID" value="ENW18317.1"/>
    <property type="molecule type" value="Genomic_DNA"/>
</dbReference>
<evidence type="ECO:0000313" key="2">
    <source>
        <dbReference type="EMBL" id="ENW18317.1"/>
    </source>
</evidence>
<organism evidence="2 3">
    <name type="scientific">Acinetobacter haemolyticus CIP 64.3 = MTCC 9819</name>
    <dbReference type="NCBI Taxonomy" id="1217659"/>
    <lineage>
        <taxon>Bacteria</taxon>
        <taxon>Pseudomonadati</taxon>
        <taxon>Pseudomonadota</taxon>
        <taxon>Gammaproteobacteria</taxon>
        <taxon>Moraxellales</taxon>
        <taxon>Moraxellaceae</taxon>
        <taxon>Acinetobacter</taxon>
    </lineage>
</organism>
<sequence>MLKRVFGRCLKDVCHILKVSNGLLLKYLKEINLTLMNIIKLANNPELLELAAIWFSDKWEIPVEVYRDSIRTSIEQSNSIPQWYVILSDTGQIIAGAGIIDNDFHDRKDLSPNLCALFVETAYRKQNIARKLLDFARAETKTLGFETLYLVTDLDDFYEKCNWAFLTNVRDDEGALIKMYVANI</sequence>
<dbReference type="InterPro" id="IPR016181">
    <property type="entry name" value="Acyl_CoA_acyltransferase"/>
</dbReference>
<name>N9F6X2_ACIHA</name>
<keyword evidence="3" id="KW-1185">Reference proteome</keyword>
<accession>N9F6X2</accession>
<proteinExistence type="predicted"/>
<dbReference type="Pfam" id="PF13508">
    <property type="entry name" value="Acetyltransf_7"/>
    <property type="match status" value="1"/>
</dbReference>
<dbReference type="Gene3D" id="3.40.630.30">
    <property type="match status" value="1"/>
</dbReference>
<dbReference type="HOGENOM" id="CLU_117112_1_0_6"/>
<dbReference type="PATRIC" id="fig|1217659.3.peg.1726"/>
<dbReference type="GO" id="GO:0016747">
    <property type="term" value="F:acyltransferase activity, transferring groups other than amino-acyl groups"/>
    <property type="evidence" value="ECO:0007669"/>
    <property type="project" value="InterPro"/>
</dbReference>
<gene>
    <name evidence="2" type="ORF">F927_01761</name>
</gene>
<feature type="domain" description="N-acetyltransferase" evidence="1">
    <location>
        <begin position="45"/>
        <end position="184"/>
    </location>
</feature>
<protein>
    <recommendedName>
        <fullName evidence="1">N-acetyltransferase domain-containing protein</fullName>
    </recommendedName>
</protein>
<comment type="caution">
    <text evidence="2">The sequence shown here is derived from an EMBL/GenBank/DDBJ whole genome shotgun (WGS) entry which is preliminary data.</text>
</comment>
<dbReference type="AlphaFoldDB" id="N9F6X2"/>
<evidence type="ECO:0000259" key="1">
    <source>
        <dbReference type="PROSITE" id="PS51186"/>
    </source>
</evidence>
<evidence type="ECO:0000313" key="3">
    <source>
        <dbReference type="Proteomes" id="UP000017667"/>
    </source>
</evidence>
<dbReference type="PROSITE" id="PS51186">
    <property type="entry name" value="GNAT"/>
    <property type="match status" value="1"/>
</dbReference>
<dbReference type="SUPFAM" id="SSF55729">
    <property type="entry name" value="Acyl-CoA N-acyltransferases (Nat)"/>
    <property type="match status" value="1"/>
</dbReference>
<dbReference type="InterPro" id="IPR000182">
    <property type="entry name" value="GNAT_dom"/>
</dbReference>
<dbReference type="Proteomes" id="UP000017667">
    <property type="component" value="Unassembled WGS sequence"/>
</dbReference>
<dbReference type="CDD" id="cd04301">
    <property type="entry name" value="NAT_SF"/>
    <property type="match status" value="1"/>
</dbReference>
<reference evidence="2 3" key="1">
    <citation type="submission" date="2013-02" db="EMBL/GenBank/DDBJ databases">
        <title>The Genome Sequence of Acinetobacter haemolyticus CIP 64.3.</title>
        <authorList>
            <consortium name="The Broad Institute Genome Sequencing Platform"/>
            <consortium name="The Broad Institute Genome Sequencing Center for Infectious Disease"/>
            <person name="Cerqueira G."/>
            <person name="Feldgarden M."/>
            <person name="Courvalin P."/>
            <person name="Perichon B."/>
            <person name="Grillot-Courvalin C."/>
            <person name="Clermont D."/>
            <person name="Rocha E."/>
            <person name="Yoon E.-J."/>
            <person name="Nemec A."/>
            <person name="Walker B."/>
            <person name="Young S.K."/>
            <person name="Zeng Q."/>
            <person name="Gargeya S."/>
            <person name="Fitzgerald M."/>
            <person name="Haas B."/>
            <person name="Abouelleil A."/>
            <person name="Alvarado L."/>
            <person name="Arachchi H.M."/>
            <person name="Berlin A.M."/>
            <person name="Chapman S.B."/>
            <person name="Dewar J."/>
            <person name="Goldberg J."/>
            <person name="Griggs A."/>
            <person name="Gujja S."/>
            <person name="Hansen M."/>
            <person name="Howarth C."/>
            <person name="Imamovic A."/>
            <person name="Larimer J."/>
            <person name="McCowan C."/>
            <person name="Murphy C."/>
            <person name="Neiman D."/>
            <person name="Pearson M."/>
            <person name="Priest M."/>
            <person name="Roberts A."/>
            <person name="Saif S."/>
            <person name="Shea T."/>
            <person name="Sisk P."/>
            <person name="Sykes S."/>
            <person name="Wortman J."/>
            <person name="Nusbaum C."/>
            <person name="Birren B."/>
        </authorList>
    </citation>
    <scope>NUCLEOTIDE SEQUENCE [LARGE SCALE GENOMIC DNA]</scope>
    <source>
        <strain evidence="2 3">CIP 64.3</strain>
    </source>
</reference>